<evidence type="ECO:0000313" key="1">
    <source>
        <dbReference type="EMBL" id="KAJ6994411.1"/>
    </source>
</evidence>
<organism evidence="1 2">
    <name type="scientific">Populus alba x Populus x berolinensis</name>
    <dbReference type="NCBI Taxonomy" id="444605"/>
    <lineage>
        <taxon>Eukaryota</taxon>
        <taxon>Viridiplantae</taxon>
        <taxon>Streptophyta</taxon>
        <taxon>Embryophyta</taxon>
        <taxon>Tracheophyta</taxon>
        <taxon>Spermatophyta</taxon>
        <taxon>Magnoliopsida</taxon>
        <taxon>eudicotyledons</taxon>
        <taxon>Gunneridae</taxon>
        <taxon>Pentapetalae</taxon>
        <taxon>rosids</taxon>
        <taxon>fabids</taxon>
        <taxon>Malpighiales</taxon>
        <taxon>Salicaceae</taxon>
        <taxon>Saliceae</taxon>
        <taxon>Populus</taxon>
    </lineage>
</organism>
<dbReference type="Proteomes" id="UP001164929">
    <property type="component" value="Chromosome 6"/>
</dbReference>
<keyword evidence="2" id="KW-1185">Reference proteome</keyword>
<protein>
    <submittedName>
        <fullName evidence="1">Uncharacterized protein</fullName>
    </submittedName>
</protein>
<gene>
    <name evidence="1" type="ORF">NC653_017284</name>
</gene>
<evidence type="ECO:0000313" key="2">
    <source>
        <dbReference type="Proteomes" id="UP001164929"/>
    </source>
</evidence>
<dbReference type="EMBL" id="JAQIZT010000006">
    <property type="protein sequence ID" value="KAJ6994411.1"/>
    <property type="molecule type" value="Genomic_DNA"/>
</dbReference>
<reference evidence="1" key="1">
    <citation type="journal article" date="2023" name="Mol. Ecol. Resour.">
        <title>Chromosome-level genome assembly of a triploid poplar Populus alba 'Berolinensis'.</title>
        <authorList>
            <person name="Chen S."/>
            <person name="Yu Y."/>
            <person name="Wang X."/>
            <person name="Wang S."/>
            <person name="Zhang T."/>
            <person name="Zhou Y."/>
            <person name="He R."/>
            <person name="Meng N."/>
            <person name="Wang Y."/>
            <person name="Liu W."/>
            <person name="Liu Z."/>
            <person name="Liu J."/>
            <person name="Guo Q."/>
            <person name="Huang H."/>
            <person name="Sederoff R.R."/>
            <person name="Wang G."/>
            <person name="Qu G."/>
            <person name="Chen S."/>
        </authorList>
    </citation>
    <scope>NUCLEOTIDE SEQUENCE</scope>
    <source>
        <strain evidence="1">SC-2020</strain>
    </source>
</reference>
<dbReference type="AlphaFoldDB" id="A0AAD6W0R5"/>
<comment type="caution">
    <text evidence="1">The sequence shown here is derived from an EMBL/GenBank/DDBJ whole genome shotgun (WGS) entry which is preliminary data.</text>
</comment>
<proteinExistence type="predicted"/>
<sequence>MQMKLTAVDDARGGMETLWPALALQLVYMTRALHLEMLLKVLYKDIRN</sequence>
<name>A0AAD6W0R5_9ROSI</name>
<accession>A0AAD6W0R5</accession>